<dbReference type="RefSeq" id="WP_147263252.1">
    <property type="nucleotide sequence ID" value="NZ_QNRR01000002.1"/>
</dbReference>
<proteinExistence type="predicted"/>
<evidence type="ECO:0000313" key="2">
    <source>
        <dbReference type="EMBL" id="RBP45855.1"/>
    </source>
</evidence>
<dbReference type="PROSITE" id="PS51318">
    <property type="entry name" value="TAT"/>
    <property type="match status" value="1"/>
</dbReference>
<keyword evidence="3" id="KW-1185">Reference proteome</keyword>
<gene>
    <name evidence="2" type="ORF">DES53_102238</name>
</gene>
<name>A0A366HQA8_9BACT</name>
<organism evidence="2 3">
    <name type="scientific">Roseimicrobium gellanilyticum</name>
    <dbReference type="NCBI Taxonomy" id="748857"/>
    <lineage>
        <taxon>Bacteria</taxon>
        <taxon>Pseudomonadati</taxon>
        <taxon>Verrucomicrobiota</taxon>
        <taxon>Verrucomicrobiia</taxon>
        <taxon>Verrucomicrobiales</taxon>
        <taxon>Verrucomicrobiaceae</taxon>
        <taxon>Roseimicrobium</taxon>
    </lineage>
</organism>
<feature type="chain" id="PRO_5016768088" evidence="1">
    <location>
        <begin position="37"/>
        <end position="147"/>
    </location>
</feature>
<protein>
    <submittedName>
        <fullName evidence="2">Uncharacterized protein</fullName>
    </submittedName>
</protein>
<accession>A0A366HQA8</accession>
<dbReference type="Proteomes" id="UP000253426">
    <property type="component" value="Unassembled WGS sequence"/>
</dbReference>
<dbReference type="InterPro" id="IPR006311">
    <property type="entry name" value="TAT_signal"/>
</dbReference>
<reference evidence="2 3" key="1">
    <citation type="submission" date="2018-06" db="EMBL/GenBank/DDBJ databases">
        <title>Genomic Encyclopedia of Type Strains, Phase IV (KMG-IV): sequencing the most valuable type-strain genomes for metagenomic binning, comparative biology and taxonomic classification.</title>
        <authorList>
            <person name="Goeker M."/>
        </authorList>
    </citation>
    <scope>NUCLEOTIDE SEQUENCE [LARGE SCALE GENOMIC DNA]</scope>
    <source>
        <strain evidence="2 3">DSM 25532</strain>
    </source>
</reference>
<evidence type="ECO:0000313" key="3">
    <source>
        <dbReference type="Proteomes" id="UP000253426"/>
    </source>
</evidence>
<evidence type="ECO:0000256" key="1">
    <source>
        <dbReference type="SAM" id="SignalP"/>
    </source>
</evidence>
<dbReference type="EMBL" id="QNRR01000002">
    <property type="protein sequence ID" value="RBP45855.1"/>
    <property type="molecule type" value="Genomic_DNA"/>
</dbReference>
<dbReference type="AlphaFoldDB" id="A0A366HQA8"/>
<comment type="caution">
    <text evidence="2">The sequence shown here is derived from an EMBL/GenBank/DDBJ whole genome shotgun (WGS) entry which is preliminary data.</text>
</comment>
<feature type="signal peptide" evidence="1">
    <location>
        <begin position="1"/>
        <end position="36"/>
    </location>
</feature>
<keyword evidence="1" id="KW-0732">Signal</keyword>
<sequence length="147" mass="15973">MKAQPASQPRSSRRSFLLCLSLLATGFFIFASSARAEDYVTLVYPSASTEVRVAEGEVIEIVTLHYDTGFGDQTPQASDKIPCMRVVRGYANALFDVPVMIKHQANGGRFLIAGPALVSFLDVAKPATLLVTYRSFSCHGGDHDHAH</sequence>